<name>A0AAP2GGY8_9BACT</name>
<comment type="cofactor">
    <cofactor evidence="3">
        <name>Mn(2+)</name>
        <dbReference type="ChEBI" id="CHEBI:29035"/>
    </cofactor>
    <text evidence="3">The Mn(2+) ion enhances activity.</text>
</comment>
<dbReference type="Pfam" id="PF01546">
    <property type="entry name" value="Peptidase_M20"/>
    <property type="match status" value="1"/>
</dbReference>
<evidence type="ECO:0000313" key="7">
    <source>
        <dbReference type="Proteomes" id="UP001319180"/>
    </source>
</evidence>
<feature type="binding site" evidence="3">
    <location>
        <position position="203"/>
    </location>
    <ligand>
        <name>Mn(2+)</name>
        <dbReference type="ChEBI" id="CHEBI:29035"/>
        <label>2</label>
    </ligand>
</feature>
<dbReference type="FunFam" id="3.30.70.360:FF:000014">
    <property type="entry name" value="N-acyl-L-amino acid amidohydrolase"/>
    <property type="match status" value="1"/>
</dbReference>
<feature type="binding site" evidence="3">
    <location>
        <position position="405"/>
    </location>
    <ligand>
        <name>Mn(2+)</name>
        <dbReference type="ChEBI" id="CHEBI:29035"/>
        <label>2</label>
    </ligand>
</feature>
<keyword evidence="3" id="KW-0479">Metal-binding</keyword>
<feature type="binding site" evidence="3">
    <location>
        <position position="136"/>
    </location>
    <ligand>
        <name>Mn(2+)</name>
        <dbReference type="ChEBI" id="CHEBI:29035"/>
        <label>2</label>
    </ligand>
</feature>
<dbReference type="RefSeq" id="WP_254089883.1">
    <property type="nucleotide sequence ID" value="NZ_JAHESC010000010.1"/>
</dbReference>
<reference evidence="6 7" key="1">
    <citation type="submission" date="2021-05" db="EMBL/GenBank/DDBJ databases">
        <title>A Polyphasic approach of four new species of the genus Ohtaekwangia: Ohtaekwangia histidinii sp. nov., Ohtaekwangia cretensis sp. nov., Ohtaekwangia indiensis sp. nov., Ohtaekwangia reichenbachii sp. nov. from diverse environment.</title>
        <authorList>
            <person name="Octaviana S."/>
        </authorList>
    </citation>
    <scope>NUCLEOTIDE SEQUENCE [LARGE SCALE GENOMIC DNA]</scope>
    <source>
        <strain evidence="6 7">PWU37</strain>
    </source>
</reference>
<dbReference type="PIRSF" id="PIRSF005962">
    <property type="entry name" value="Pept_M20D_amidohydro"/>
    <property type="match status" value="1"/>
</dbReference>
<evidence type="ECO:0000256" key="3">
    <source>
        <dbReference type="PIRSR" id="PIRSR005962-1"/>
    </source>
</evidence>
<evidence type="ECO:0000313" key="6">
    <source>
        <dbReference type="EMBL" id="MBT1686646.1"/>
    </source>
</evidence>
<feature type="binding site" evidence="3">
    <location>
        <position position="138"/>
    </location>
    <ligand>
        <name>Mn(2+)</name>
        <dbReference type="ChEBI" id="CHEBI:29035"/>
        <label>2</label>
    </ligand>
</feature>
<feature type="chain" id="PRO_5042837598" evidence="4">
    <location>
        <begin position="21"/>
        <end position="434"/>
    </location>
</feature>
<dbReference type="InterPro" id="IPR036264">
    <property type="entry name" value="Bact_exopeptidase_dim_dom"/>
</dbReference>
<dbReference type="Gene3D" id="3.30.70.360">
    <property type="match status" value="1"/>
</dbReference>
<dbReference type="EMBL" id="JAHESC010000010">
    <property type="protein sequence ID" value="MBT1686646.1"/>
    <property type="molecule type" value="Genomic_DNA"/>
</dbReference>
<evidence type="ECO:0000256" key="1">
    <source>
        <dbReference type="ARBA" id="ARBA00006153"/>
    </source>
</evidence>
<dbReference type="Pfam" id="PF07687">
    <property type="entry name" value="M20_dimer"/>
    <property type="match status" value="1"/>
</dbReference>
<dbReference type="PANTHER" id="PTHR11014">
    <property type="entry name" value="PEPTIDASE M20 FAMILY MEMBER"/>
    <property type="match status" value="1"/>
</dbReference>
<feature type="domain" description="Peptidase M20 dimerisation" evidence="5">
    <location>
        <begin position="225"/>
        <end position="315"/>
    </location>
</feature>
<evidence type="ECO:0000256" key="2">
    <source>
        <dbReference type="ARBA" id="ARBA00022801"/>
    </source>
</evidence>
<dbReference type="GO" id="GO:0046872">
    <property type="term" value="F:metal ion binding"/>
    <property type="evidence" value="ECO:0007669"/>
    <property type="project" value="UniProtKB-KW"/>
</dbReference>
<comment type="caution">
    <text evidence="6">The sequence shown here is derived from an EMBL/GenBank/DDBJ whole genome shotgun (WGS) entry which is preliminary data.</text>
</comment>
<protein>
    <submittedName>
        <fullName evidence="6">Amidohydrolase</fullName>
    </submittedName>
</protein>
<dbReference type="GO" id="GO:0016787">
    <property type="term" value="F:hydrolase activity"/>
    <property type="evidence" value="ECO:0007669"/>
    <property type="project" value="UniProtKB-KW"/>
</dbReference>
<feature type="binding site" evidence="3">
    <location>
        <position position="172"/>
    </location>
    <ligand>
        <name>Mn(2+)</name>
        <dbReference type="ChEBI" id="CHEBI:29035"/>
        <label>2</label>
    </ligand>
</feature>
<comment type="similarity">
    <text evidence="1">Belongs to the peptidase M20 family.</text>
</comment>
<dbReference type="InterPro" id="IPR017439">
    <property type="entry name" value="Amidohydrolase"/>
</dbReference>
<dbReference type="Proteomes" id="UP001319180">
    <property type="component" value="Unassembled WGS sequence"/>
</dbReference>
<dbReference type="InterPro" id="IPR011650">
    <property type="entry name" value="Peptidase_M20_dimer"/>
</dbReference>
<accession>A0AAP2GGY8</accession>
<dbReference type="InterPro" id="IPR002933">
    <property type="entry name" value="Peptidase_M20"/>
</dbReference>
<organism evidence="6 7">
    <name type="scientific">Dawidia soli</name>
    <dbReference type="NCBI Taxonomy" id="2782352"/>
    <lineage>
        <taxon>Bacteria</taxon>
        <taxon>Pseudomonadati</taxon>
        <taxon>Bacteroidota</taxon>
        <taxon>Cytophagia</taxon>
        <taxon>Cytophagales</taxon>
        <taxon>Chryseotaleaceae</taxon>
        <taxon>Dawidia</taxon>
    </lineage>
</organism>
<dbReference type="SUPFAM" id="SSF53187">
    <property type="entry name" value="Zn-dependent exopeptidases"/>
    <property type="match status" value="1"/>
</dbReference>
<dbReference type="PANTHER" id="PTHR11014:SF63">
    <property type="entry name" value="METALLOPEPTIDASE, PUTATIVE (AFU_ORTHOLOGUE AFUA_6G09600)-RELATED"/>
    <property type="match status" value="1"/>
</dbReference>
<keyword evidence="4" id="KW-0732">Signal</keyword>
<keyword evidence="7" id="KW-1185">Reference proteome</keyword>
<dbReference type="NCBIfam" id="TIGR01891">
    <property type="entry name" value="amidohydrolases"/>
    <property type="match status" value="1"/>
</dbReference>
<proteinExistence type="inferred from homology"/>
<evidence type="ECO:0000259" key="5">
    <source>
        <dbReference type="Pfam" id="PF07687"/>
    </source>
</evidence>
<dbReference type="AlphaFoldDB" id="A0AAP2GGY8"/>
<dbReference type="Gene3D" id="3.40.630.10">
    <property type="entry name" value="Zn peptidases"/>
    <property type="match status" value="1"/>
</dbReference>
<keyword evidence="3" id="KW-0464">Manganese</keyword>
<gene>
    <name evidence="6" type="ORF">KK078_08770</name>
</gene>
<dbReference type="SUPFAM" id="SSF55031">
    <property type="entry name" value="Bacterial exopeptidase dimerisation domain"/>
    <property type="match status" value="1"/>
</dbReference>
<keyword evidence="2" id="KW-0378">Hydrolase</keyword>
<sequence length="434" mass="47238">MMKIRLCSLLLLTLTAGAIAQVNPKLQARLEQQARQLEPTVITWRRHLHQYPELSNREVKTAAYVAEHLRKLGLDVQTGIAHTGVVALLRTGKPGPVIALRADMDALPVTERNNLPFASKEKAIFNDQETGVMHACGHDSHVAILMAVAEILSKNKSDLKGTIKFVFQPAEEGPPAGEEGGADLMVREGVLDNPKVDVIFGLHIQGIRKLGQIAYKPAGMMAASDWFTIKVKGKQSHGAAPWLGIDPIVVSAQIISGIQTIVSRQTQLTKEAVVISVGMIHAGVRQNIIPETAEMSGTIRTFDPAMQQEIHEKLKRTATLIAESAGATAEITIDRKTPVTFNDPVLTEKVVASLVKAAGEENVARIPADTGAEDFAYYQQKVPGFFFFVGACPPDTDPAKAPSHHTPDFMMDERGMLTGLKAMLNVTVDYMYMK</sequence>
<feature type="signal peptide" evidence="4">
    <location>
        <begin position="1"/>
        <end position="20"/>
    </location>
</feature>
<evidence type="ECO:0000256" key="4">
    <source>
        <dbReference type="SAM" id="SignalP"/>
    </source>
</evidence>